<dbReference type="Proteomes" id="UP000824176">
    <property type="component" value="Unassembled WGS sequence"/>
</dbReference>
<evidence type="ECO:0000313" key="3">
    <source>
        <dbReference type="Proteomes" id="UP000824176"/>
    </source>
</evidence>
<dbReference type="PROSITE" id="PS00409">
    <property type="entry name" value="PROKAR_NTER_METHYL"/>
    <property type="match status" value="1"/>
</dbReference>
<comment type="caution">
    <text evidence="2">The sequence shown here is derived from an EMBL/GenBank/DDBJ whole genome shotgun (WGS) entry which is preliminary data.</text>
</comment>
<dbReference type="Pfam" id="PF07963">
    <property type="entry name" value="N_methyl"/>
    <property type="match status" value="1"/>
</dbReference>
<accession>A0A9D2KCK1</accession>
<evidence type="ECO:0000313" key="2">
    <source>
        <dbReference type="EMBL" id="HIZ89917.1"/>
    </source>
</evidence>
<sequence>MHKNKMKKGFTLLEVMIALAVLSISMLGIYSLQNMSLKTLISAKEKMFVIERGYDRISRQINFPNKAYEEVEDYNGTLVYYSFLKESSDVPMVQKITMTVSTANASTKFVYYEKAAGSTGFGM</sequence>
<name>A0A9D2KCK1_9BACT</name>
<keyword evidence="1" id="KW-0472">Membrane</keyword>
<proteinExistence type="predicted"/>
<dbReference type="NCBIfam" id="TIGR02532">
    <property type="entry name" value="IV_pilin_GFxxxE"/>
    <property type="match status" value="1"/>
</dbReference>
<reference evidence="2" key="1">
    <citation type="journal article" date="2021" name="PeerJ">
        <title>Extensive microbial diversity within the chicken gut microbiome revealed by metagenomics and culture.</title>
        <authorList>
            <person name="Gilroy R."/>
            <person name="Ravi A."/>
            <person name="Getino M."/>
            <person name="Pursley I."/>
            <person name="Horton D.L."/>
            <person name="Alikhan N.F."/>
            <person name="Baker D."/>
            <person name="Gharbi K."/>
            <person name="Hall N."/>
            <person name="Watson M."/>
            <person name="Adriaenssens E.M."/>
            <person name="Foster-Nyarko E."/>
            <person name="Jarju S."/>
            <person name="Secka A."/>
            <person name="Antonio M."/>
            <person name="Oren A."/>
            <person name="Chaudhuri R.R."/>
            <person name="La Ragione R."/>
            <person name="Hildebrand F."/>
            <person name="Pallen M.J."/>
        </authorList>
    </citation>
    <scope>NUCLEOTIDE SEQUENCE</scope>
    <source>
        <strain evidence="2">ChiW4-1371</strain>
    </source>
</reference>
<evidence type="ECO:0000256" key="1">
    <source>
        <dbReference type="SAM" id="Phobius"/>
    </source>
</evidence>
<feature type="transmembrane region" description="Helical" evidence="1">
    <location>
        <begin position="12"/>
        <end position="32"/>
    </location>
</feature>
<keyword evidence="1" id="KW-0812">Transmembrane</keyword>
<dbReference type="AlphaFoldDB" id="A0A9D2KCK1"/>
<organism evidence="2 3">
    <name type="scientific">Candidatus Mucispirillum faecigallinarum</name>
    <dbReference type="NCBI Taxonomy" id="2838699"/>
    <lineage>
        <taxon>Bacteria</taxon>
        <taxon>Pseudomonadati</taxon>
        <taxon>Deferribacterota</taxon>
        <taxon>Deferribacteres</taxon>
        <taxon>Deferribacterales</taxon>
        <taxon>Mucispirillaceae</taxon>
        <taxon>Mucispirillum</taxon>
    </lineage>
</organism>
<dbReference type="InterPro" id="IPR012902">
    <property type="entry name" value="N_methyl_site"/>
</dbReference>
<gene>
    <name evidence="2" type="ORF">H9804_08215</name>
</gene>
<protein>
    <submittedName>
        <fullName evidence="2">Prepilin-type N-terminal cleavage/methylation domain-containing protein</fullName>
    </submittedName>
</protein>
<reference evidence="2" key="2">
    <citation type="submission" date="2021-04" db="EMBL/GenBank/DDBJ databases">
        <authorList>
            <person name="Gilroy R."/>
        </authorList>
    </citation>
    <scope>NUCLEOTIDE SEQUENCE</scope>
    <source>
        <strain evidence="2">ChiW4-1371</strain>
    </source>
</reference>
<dbReference type="EMBL" id="DXAQ01000125">
    <property type="protein sequence ID" value="HIZ89917.1"/>
    <property type="molecule type" value="Genomic_DNA"/>
</dbReference>
<keyword evidence="1" id="KW-1133">Transmembrane helix</keyword>